<dbReference type="EMBL" id="QGGP01000003">
    <property type="protein sequence ID" value="PWK19089.1"/>
    <property type="molecule type" value="Genomic_DNA"/>
</dbReference>
<dbReference type="AlphaFoldDB" id="A0A316DPJ9"/>
<gene>
    <name evidence="1" type="ORF">LX78_01567</name>
</gene>
<comment type="caution">
    <text evidence="1">The sequence shown here is derived from an EMBL/GenBank/DDBJ whole genome shotgun (WGS) entry which is preliminary data.</text>
</comment>
<evidence type="ECO:0000313" key="1">
    <source>
        <dbReference type="EMBL" id="PWK19089.1"/>
    </source>
</evidence>
<protein>
    <submittedName>
        <fullName evidence="1">Uncharacterized protein</fullName>
    </submittedName>
</protein>
<keyword evidence="2" id="KW-1185">Reference proteome</keyword>
<name>A0A316DPJ9_9FLAO</name>
<organism evidence="1 2">
    <name type="scientific">Xanthomarina spongicola</name>
    <dbReference type="NCBI Taxonomy" id="570520"/>
    <lineage>
        <taxon>Bacteria</taxon>
        <taxon>Pseudomonadati</taxon>
        <taxon>Bacteroidota</taxon>
        <taxon>Flavobacteriia</taxon>
        <taxon>Flavobacteriales</taxon>
        <taxon>Flavobacteriaceae</taxon>
        <taxon>Xanthomarina</taxon>
    </lineage>
</organism>
<sequence>MDLIRQYYRGIDINTLLVVGHNVLFEDESKWGGEERRRKLKAIKEGLKI</sequence>
<proteinExistence type="predicted"/>
<dbReference type="Proteomes" id="UP000245430">
    <property type="component" value="Unassembled WGS sequence"/>
</dbReference>
<reference evidence="1 2" key="1">
    <citation type="submission" date="2018-05" db="EMBL/GenBank/DDBJ databases">
        <title>Genomic Encyclopedia of Archaeal and Bacterial Type Strains, Phase II (KMG-II): from individual species to whole genera.</title>
        <authorList>
            <person name="Goeker M."/>
        </authorList>
    </citation>
    <scope>NUCLEOTIDE SEQUENCE [LARGE SCALE GENOMIC DNA]</scope>
    <source>
        <strain evidence="1 2">DSM 22637</strain>
    </source>
</reference>
<dbReference type="RefSeq" id="WP_170109821.1">
    <property type="nucleotide sequence ID" value="NZ_QGGP01000003.1"/>
</dbReference>
<evidence type="ECO:0000313" key="2">
    <source>
        <dbReference type="Proteomes" id="UP000245430"/>
    </source>
</evidence>
<accession>A0A316DPJ9</accession>